<dbReference type="EMBL" id="VUOB01000033">
    <property type="protein sequence ID" value="KAA2260955.1"/>
    <property type="molecule type" value="Genomic_DNA"/>
</dbReference>
<evidence type="ECO:0000256" key="1">
    <source>
        <dbReference type="SAM" id="SignalP"/>
    </source>
</evidence>
<evidence type="ECO:0000313" key="2">
    <source>
        <dbReference type="EMBL" id="KAA2260955.1"/>
    </source>
</evidence>
<name>A0A5B2XCW4_9PSEU</name>
<feature type="chain" id="PRO_5039401453" evidence="1">
    <location>
        <begin position="21"/>
        <end position="116"/>
    </location>
</feature>
<proteinExistence type="predicted"/>
<dbReference type="AlphaFoldDB" id="A0A5B2XCW4"/>
<sequence>MRKLVAGVAAALAAPLFLFASGTEASADQQNYPVYPPGYPQCAPSQYLLFNGEGVSMTCGYGPTPYYRVVARCVSGLTEWTAYGNLASTGFGPSSAECRGVLLGSARMIDYHVDWS</sequence>
<keyword evidence="3" id="KW-1185">Reference proteome</keyword>
<dbReference type="RefSeq" id="WP_149851005.1">
    <property type="nucleotide sequence ID" value="NZ_VUOB01000033.1"/>
</dbReference>
<reference evidence="2 3" key="2">
    <citation type="submission" date="2019-09" db="EMBL/GenBank/DDBJ databases">
        <authorList>
            <person name="Jin C."/>
        </authorList>
    </citation>
    <scope>NUCLEOTIDE SEQUENCE [LARGE SCALE GENOMIC DNA]</scope>
    <source>
        <strain evidence="2 3">AN110305</strain>
    </source>
</reference>
<dbReference type="OrthoDB" id="3695479at2"/>
<keyword evidence="1" id="KW-0732">Signal</keyword>
<accession>A0A5B2XCW4</accession>
<feature type="signal peptide" evidence="1">
    <location>
        <begin position="1"/>
        <end position="20"/>
    </location>
</feature>
<comment type="caution">
    <text evidence="2">The sequence shown here is derived from an EMBL/GenBank/DDBJ whole genome shotgun (WGS) entry which is preliminary data.</text>
</comment>
<gene>
    <name evidence="2" type="ORF">F0L68_19350</name>
</gene>
<protein>
    <submittedName>
        <fullName evidence="2">Uncharacterized protein</fullName>
    </submittedName>
</protein>
<dbReference type="Proteomes" id="UP000323454">
    <property type="component" value="Unassembled WGS sequence"/>
</dbReference>
<evidence type="ECO:0000313" key="3">
    <source>
        <dbReference type="Proteomes" id="UP000323454"/>
    </source>
</evidence>
<organism evidence="2 3">
    <name type="scientific">Solihabitans fulvus</name>
    <dbReference type="NCBI Taxonomy" id="1892852"/>
    <lineage>
        <taxon>Bacteria</taxon>
        <taxon>Bacillati</taxon>
        <taxon>Actinomycetota</taxon>
        <taxon>Actinomycetes</taxon>
        <taxon>Pseudonocardiales</taxon>
        <taxon>Pseudonocardiaceae</taxon>
        <taxon>Solihabitans</taxon>
    </lineage>
</organism>
<reference evidence="2 3" key="1">
    <citation type="submission" date="2019-09" db="EMBL/GenBank/DDBJ databases">
        <title>Goodfellowia gen. nov., a new genus of the Pseudonocardineae related to Actinoalloteichus, containing Goodfellowia coeruleoviolacea gen. nov., comb. nov. gen. nov., comb. nov.</title>
        <authorList>
            <person name="Labeda D."/>
        </authorList>
    </citation>
    <scope>NUCLEOTIDE SEQUENCE [LARGE SCALE GENOMIC DNA]</scope>
    <source>
        <strain evidence="2 3">AN110305</strain>
    </source>
</reference>